<reference evidence="6" key="1">
    <citation type="journal article" date="2014" name="Front. Microbiol.">
        <title>High frequency of phylogenetically diverse reductive dehalogenase-homologous genes in deep subseafloor sedimentary metagenomes.</title>
        <authorList>
            <person name="Kawai M."/>
            <person name="Futagami T."/>
            <person name="Toyoda A."/>
            <person name="Takaki Y."/>
            <person name="Nishi S."/>
            <person name="Hori S."/>
            <person name="Arai W."/>
            <person name="Tsubouchi T."/>
            <person name="Morono Y."/>
            <person name="Uchiyama I."/>
            <person name="Ito T."/>
            <person name="Fujiyama A."/>
            <person name="Inagaki F."/>
            <person name="Takami H."/>
        </authorList>
    </citation>
    <scope>NUCLEOTIDE SEQUENCE</scope>
    <source>
        <strain evidence="6">Expedition CK06-06</strain>
    </source>
</reference>
<protein>
    <recommendedName>
        <fullName evidence="5">FAD-binding PCMH-type domain-containing protein</fullName>
    </recommendedName>
</protein>
<dbReference type="PANTHER" id="PTHR11748">
    <property type="entry name" value="D-LACTATE DEHYDROGENASE"/>
    <property type="match status" value="1"/>
</dbReference>
<feature type="non-terminal residue" evidence="6">
    <location>
        <position position="1"/>
    </location>
</feature>
<organism evidence="6">
    <name type="scientific">marine sediment metagenome</name>
    <dbReference type="NCBI Taxonomy" id="412755"/>
    <lineage>
        <taxon>unclassified sequences</taxon>
        <taxon>metagenomes</taxon>
        <taxon>ecological metagenomes</taxon>
    </lineage>
</organism>
<keyword evidence="2" id="KW-0285">Flavoprotein</keyword>
<dbReference type="SUPFAM" id="SSF55103">
    <property type="entry name" value="FAD-linked oxidases, C-terminal domain"/>
    <property type="match status" value="1"/>
</dbReference>
<sequence length="254" mass="27639">TFLEIDEDHQWFECGAGVKTGQLIKELGKLGYFLPIQTQVGSSMGGAVGINTLGHLTDNIFGRPVNHVLGLEVVLPTGETIQTGSKCLRRAAGWDLARIFVGAEGILGVITKVRMVLIPMPETADAVGFFKTVEEIGHAVGMMYKNKFPLPMDGEFVGEKACKVGYEALGLDFPEGAMAITRSMGRTKEDALKNAQEMVRLFKEAGATEAFILEDPEIAEKVWGVRENAMRWGQEKGLKGYLAIEVNPALPRLA</sequence>
<dbReference type="AlphaFoldDB" id="X0X8I8"/>
<dbReference type="GO" id="GO:0016491">
    <property type="term" value="F:oxidoreductase activity"/>
    <property type="evidence" value="ECO:0007669"/>
    <property type="project" value="UniProtKB-KW"/>
</dbReference>
<evidence type="ECO:0000256" key="4">
    <source>
        <dbReference type="ARBA" id="ARBA00023002"/>
    </source>
</evidence>
<proteinExistence type="predicted"/>
<evidence type="ECO:0000256" key="1">
    <source>
        <dbReference type="ARBA" id="ARBA00001974"/>
    </source>
</evidence>
<dbReference type="Pfam" id="PF01565">
    <property type="entry name" value="FAD_binding_4"/>
    <property type="match status" value="1"/>
</dbReference>
<dbReference type="InterPro" id="IPR004113">
    <property type="entry name" value="FAD-bd_oxidored_4_C"/>
</dbReference>
<dbReference type="InterPro" id="IPR036318">
    <property type="entry name" value="FAD-bd_PCMH-like_sf"/>
</dbReference>
<evidence type="ECO:0000259" key="5">
    <source>
        <dbReference type="PROSITE" id="PS51387"/>
    </source>
</evidence>
<feature type="non-terminal residue" evidence="6">
    <location>
        <position position="254"/>
    </location>
</feature>
<evidence type="ECO:0000256" key="3">
    <source>
        <dbReference type="ARBA" id="ARBA00022827"/>
    </source>
</evidence>
<comment type="caution">
    <text evidence="6">The sequence shown here is derived from an EMBL/GenBank/DDBJ whole genome shotgun (WGS) entry which is preliminary data.</text>
</comment>
<accession>X0X8I8</accession>
<keyword evidence="3" id="KW-0274">FAD</keyword>
<dbReference type="GO" id="GO:0071949">
    <property type="term" value="F:FAD binding"/>
    <property type="evidence" value="ECO:0007669"/>
    <property type="project" value="InterPro"/>
</dbReference>
<dbReference type="InterPro" id="IPR016169">
    <property type="entry name" value="FAD-bd_PCMH_sub2"/>
</dbReference>
<evidence type="ECO:0000256" key="2">
    <source>
        <dbReference type="ARBA" id="ARBA00022630"/>
    </source>
</evidence>
<dbReference type="InterPro" id="IPR006094">
    <property type="entry name" value="Oxid_FAD_bind_N"/>
</dbReference>
<dbReference type="Pfam" id="PF02913">
    <property type="entry name" value="FAD-oxidase_C"/>
    <property type="match status" value="1"/>
</dbReference>
<name>X0X8I8_9ZZZZ</name>
<dbReference type="PROSITE" id="PS51387">
    <property type="entry name" value="FAD_PCMH"/>
    <property type="match status" value="1"/>
</dbReference>
<evidence type="ECO:0000313" key="6">
    <source>
        <dbReference type="EMBL" id="GAG21291.1"/>
    </source>
</evidence>
<comment type="cofactor">
    <cofactor evidence="1">
        <name>FAD</name>
        <dbReference type="ChEBI" id="CHEBI:57692"/>
    </cofactor>
</comment>
<feature type="domain" description="FAD-binding PCMH-type" evidence="5">
    <location>
        <begin position="1"/>
        <end position="120"/>
    </location>
</feature>
<gene>
    <name evidence="6" type="ORF">S01H1_60523</name>
</gene>
<dbReference type="InterPro" id="IPR016164">
    <property type="entry name" value="FAD-linked_Oxase-like_C"/>
</dbReference>
<dbReference type="EMBL" id="BARS01039644">
    <property type="protein sequence ID" value="GAG21291.1"/>
    <property type="molecule type" value="Genomic_DNA"/>
</dbReference>
<dbReference type="SUPFAM" id="SSF56176">
    <property type="entry name" value="FAD-binding/transporter-associated domain-like"/>
    <property type="match status" value="1"/>
</dbReference>
<keyword evidence="4" id="KW-0560">Oxidoreductase</keyword>
<dbReference type="InterPro" id="IPR016166">
    <property type="entry name" value="FAD-bd_PCMH"/>
</dbReference>
<dbReference type="Gene3D" id="3.30.465.10">
    <property type="match status" value="1"/>
</dbReference>